<keyword evidence="2" id="KW-0238">DNA-binding</keyword>
<dbReference type="Gramene" id="LPERR12G08420.1">
    <property type="protein sequence ID" value="LPERR12G08420.1"/>
    <property type="gene ID" value="LPERR12G08420"/>
</dbReference>
<dbReference type="SUPFAM" id="SSF101941">
    <property type="entry name" value="NAC domain"/>
    <property type="match status" value="1"/>
</dbReference>
<feature type="region of interest" description="Disordered" evidence="5">
    <location>
        <begin position="163"/>
        <end position="274"/>
    </location>
</feature>
<dbReference type="Proteomes" id="UP000032180">
    <property type="component" value="Chromosome 12"/>
</dbReference>
<feature type="compositionally biased region" description="Acidic residues" evidence="5">
    <location>
        <begin position="235"/>
        <end position="245"/>
    </location>
</feature>
<dbReference type="PANTHER" id="PTHR31719:SF43">
    <property type="entry name" value="NAC TRANSCRIPTION FACTOR 56"/>
    <property type="match status" value="1"/>
</dbReference>
<feature type="compositionally biased region" description="Basic and acidic residues" evidence="5">
    <location>
        <begin position="246"/>
        <end position="258"/>
    </location>
</feature>
<evidence type="ECO:0000256" key="1">
    <source>
        <dbReference type="ARBA" id="ARBA00023015"/>
    </source>
</evidence>
<accession>A0A0D9XYT6</accession>
<dbReference type="InterPro" id="IPR036093">
    <property type="entry name" value="NAC_dom_sf"/>
</dbReference>
<evidence type="ECO:0000256" key="4">
    <source>
        <dbReference type="ARBA" id="ARBA00023242"/>
    </source>
</evidence>
<reference evidence="8" key="2">
    <citation type="submission" date="2013-12" db="EMBL/GenBank/DDBJ databases">
        <authorList>
            <person name="Yu Y."/>
            <person name="Lee S."/>
            <person name="de Baynast K."/>
            <person name="Wissotski M."/>
            <person name="Liu L."/>
            <person name="Talag J."/>
            <person name="Goicoechea J."/>
            <person name="Angelova A."/>
            <person name="Jetty R."/>
            <person name="Kudrna D."/>
            <person name="Golser W."/>
            <person name="Rivera L."/>
            <person name="Zhang J."/>
            <person name="Wing R."/>
        </authorList>
    </citation>
    <scope>NUCLEOTIDE SEQUENCE</scope>
</reference>
<dbReference type="HOGENOM" id="CLU_842979_0_0_1"/>
<feature type="compositionally biased region" description="Acidic residues" evidence="5">
    <location>
        <begin position="264"/>
        <end position="274"/>
    </location>
</feature>
<feature type="domain" description="NAC" evidence="6">
    <location>
        <begin position="10"/>
        <end position="160"/>
    </location>
</feature>
<feature type="compositionally biased region" description="Pro residues" evidence="5">
    <location>
        <begin position="196"/>
        <end position="205"/>
    </location>
</feature>
<dbReference type="Pfam" id="PF02365">
    <property type="entry name" value="NAM"/>
    <property type="match status" value="1"/>
</dbReference>
<proteinExistence type="predicted"/>
<keyword evidence="3" id="KW-0804">Transcription</keyword>
<dbReference type="PANTHER" id="PTHR31719">
    <property type="entry name" value="NAC TRANSCRIPTION FACTOR 56"/>
    <property type="match status" value="1"/>
</dbReference>
<dbReference type="GO" id="GO:0006355">
    <property type="term" value="P:regulation of DNA-templated transcription"/>
    <property type="evidence" value="ECO:0007669"/>
    <property type="project" value="InterPro"/>
</dbReference>
<evidence type="ECO:0000259" key="6">
    <source>
        <dbReference type="PROSITE" id="PS51005"/>
    </source>
</evidence>
<dbReference type="AlphaFoldDB" id="A0A0D9XYT6"/>
<dbReference type="PROSITE" id="PS51005">
    <property type="entry name" value="NAC"/>
    <property type="match status" value="1"/>
</dbReference>
<keyword evidence="1" id="KW-0805">Transcription regulation</keyword>
<evidence type="ECO:0000256" key="5">
    <source>
        <dbReference type="SAM" id="MobiDB-lite"/>
    </source>
</evidence>
<dbReference type="EnsemblPlants" id="LPERR12G08420.1">
    <property type="protein sequence ID" value="LPERR12G08420.1"/>
    <property type="gene ID" value="LPERR12G08420"/>
</dbReference>
<dbReference type="InterPro" id="IPR003441">
    <property type="entry name" value="NAC-dom"/>
</dbReference>
<keyword evidence="4" id="KW-0539">Nucleus</keyword>
<dbReference type="eggNOG" id="ENOG502RRP6">
    <property type="taxonomic scope" value="Eukaryota"/>
</dbReference>
<evidence type="ECO:0000313" key="7">
    <source>
        <dbReference type="EnsemblPlants" id="LPERR12G08420.1"/>
    </source>
</evidence>
<sequence>MDEHGLDYLVARGFRFNPSQEEVVASYLPTLISGHPSVEIELVTIRQSVYAAHPRDLAADHRPVARSTNGDRWFYFFMRQGMFSRGAGAGGTWVASQRAKEIKKDGEGIKIGEVKSFRFKDDGNNSTDWLMEEYRLCSGQEFVNSAGDLEVPVVCRIYVSPRAPPDSAARQESAAHPPPSPPRSPEESEESEPPNRDPTPPPAPKASPLKRSASPPPSSAKKIRGPTSRRLMVDSLEEVDDDGFGELEKLSNGDDEPPRNAGDVGDESEVDDDTGEFDWLLKDILIPDDDDILKTLDVFDDPVQKAVGVGDDSEERYNGSEVDDIGEFTRLLQDDNVLDAFDVLDAMAGDPIDKGSGFLEEALTGYGNEILV</sequence>
<dbReference type="Gene3D" id="2.170.150.80">
    <property type="entry name" value="NAC domain"/>
    <property type="match status" value="1"/>
</dbReference>
<organism evidence="7 8">
    <name type="scientific">Leersia perrieri</name>
    <dbReference type="NCBI Taxonomy" id="77586"/>
    <lineage>
        <taxon>Eukaryota</taxon>
        <taxon>Viridiplantae</taxon>
        <taxon>Streptophyta</taxon>
        <taxon>Embryophyta</taxon>
        <taxon>Tracheophyta</taxon>
        <taxon>Spermatophyta</taxon>
        <taxon>Magnoliopsida</taxon>
        <taxon>Liliopsida</taxon>
        <taxon>Poales</taxon>
        <taxon>Poaceae</taxon>
        <taxon>BOP clade</taxon>
        <taxon>Oryzoideae</taxon>
        <taxon>Oryzeae</taxon>
        <taxon>Oryzinae</taxon>
        <taxon>Leersia</taxon>
    </lineage>
</organism>
<evidence type="ECO:0000313" key="8">
    <source>
        <dbReference type="Proteomes" id="UP000032180"/>
    </source>
</evidence>
<dbReference type="GO" id="GO:0003677">
    <property type="term" value="F:DNA binding"/>
    <property type="evidence" value="ECO:0007669"/>
    <property type="project" value="UniProtKB-KW"/>
</dbReference>
<reference evidence="7" key="3">
    <citation type="submission" date="2015-04" db="UniProtKB">
        <authorList>
            <consortium name="EnsemblPlants"/>
        </authorList>
    </citation>
    <scope>IDENTIFICATION</scope>
</reference>
<evidence type="ECO:0000256" key="3">
    <source>
        <dbReference type="ARBA" id="ARBA00023163"/>
    </source>
</evidence>
<keyword evidence="8" id="KW-1185">Reference proteome</keyword>
<reference evidence="7 8" key="1">
    <citation type="submission" date="2012-08" db="EMBL/GenBank/DDBJ databases">
        <title>Oryza genome evolution.</title>
        <authorList>
            <person name="Wing R.A."/>
        </authorList>
    </citation>
    <scope>NUCLEOTIDE SEQUENCE</scope>
</reference>
<evidence type="ECO:0000256" key="2">
    <source>
        <dbReference type="ARBA" id="ARBA00023125"/>
    </source>
</evidence>
<name>A0A0D9XYT6_9ORYZ</name>
<protein>
    <recommendedName>
        <fullName evidence="6">NAC domain-containing protein</fullName>
    </recommendedName>
</protein>